<gene>
    <name evidence="9" type="ORF">GGE31_001358</name>
    <name evidence="8" type="ORF">GGE33_000427</name>
    <name evidence="10" type="ORF">GGE35_001357</name>
</gene>
<feature type="transmembrane region" description="Helical" evidence="6">
    <location>
        <begin position="181"/>
        <end position="202"/>
    </location>
</feature>
<name>A0A7W6S3U9_9HYPH</name>
<dbReference type="Pfam" id="PF00892">
    <property type="entry name" value="EamA"/>
    <property type="match status" value="2"/>
</dbReference>
<comment type="subcellular location">
    <subcellularLocation>
        <location evidence="1">Membrane</location>
        <topology evidence="1">Multi-pass membrane protein</topology>
    </subcellularLocation>
</comment>
<feature type="transmembrane region" description="Helical" evidence="6">
    <location>
        <begin position="127"/>
        <end position="145"/>
    </location>
</feature>
<dbReference type="PANTHER" id="PTHR22911">
    <property type="entry name" value="ACYL-MALONYL CONDENSING ENZYME-RELATED"/>
    <property type="match status" value="1"/>
</dbReference>
<reference evidence="11 12" key="1">
    <citation type="submission" date="2020-08" db="EMBL/GenBank/DDBJ databases">
        <title>Genomic Encyclopedia of Type Strains, Phase IV (KMG-V): Genome sequencing to study the core and pangenomes of soil and plant-associated prokaryotes.</title>
        <authorList>
            <person name="Whitman W."/>
        </authorList>
    </citation>
    <scope>NUCLEOTIDE SEQUENCE [LARGE SCALE GENOMIC DNA]</scope>
    <source>
        <strain evidence="9 12">SEMIA 444</strain>
        <strain evidence="8 11">SEMIA 448</strain>
        <strain evidence="10 13">SEMIA 452</strain>
    </source>
</reference>
<feature type="domain" description="EamA" evidence="7">
    <location>
        <begin position="11"/>
        <end position="141"/>
    </location>
</feature>
<accession>A0A7W6S3U9</accession>
<keyword evidence="12" id="KW-1185">Reference proteome</keyword>
<dbReference type="Proteomes" id="UP000524535">
    <property type="component" value="Unassembled WGS sequence"/>
</dbReference>
<feature type="domain" description="EamA" evidence="7">
    <location>
        <begin position="150"/>
        <end position="279"/>
    </location>
</feature>
<evidence type="ECO:0000313" key="11">
    <source>
        <dbReference type="Proteomes" id="UP000520770"/>
    </source>
</evidence>
<proteinExistence type="inferred from homology"/>
<keyword evidence="5 6" id="KW-0472">Membrane</keyword>
<evidence type="ECO:0000256" key="4">
    <source>
        <dbReference type="ARBA" id="ARBA00022989"/>
    </source>
</evidence>
<evidence type="ECO:0000313" key="8">
    <source>
        <dbReference type="EMBL" id="MBB4346719.1"/>
    </source>
</evidence>
<dbReference type="PANTHER" id="PTHR22911:SF6">
    <property type="entry name" value="SOLUTE CARRIER FAMILY 35 MEMBER G1"/>
    <property type="match status" value="1"/>
</dbReference>
<feature type="transmembrane region" description="Helical" evidence="6">
    <location>
        <begin position="208"/>
        <end position="230"/>
    </location>
</feature>
<feature type="transmembrane region" description="Helical" evidence="6">
    <location>
        <begin position="38"/>
        <end position="57"/>
    </location>
</feature>
<evidence type="ECO:0000313" key="10">
    <source>
        <dbReference type="EMBL" id="MBB4445575.1"/>
    </source>
</evidence>
<evidence type="ECO:0000259" key="7">
    <source>
        <dbReference type="Pfam" id="PF00892"/>
    </source>
</evidence>
<dbReference type="EMBL" id="JACIGW010000001">
    <property type="protein sequence ID" value="MBB4346719.1"/>
    <property type="molecule type" value="Genomic_DNA"/>
</dbReference>
<evidence type="ECO:0000313" key="9">
    <source>
        <dbReference type="EMBL" id="MBB4410887.1"/>
    </source>
</evidence>
<evidence type="ECO:0000256" key="5">
    <source>
        <dbReference type="ARBA" id="ARBA00023136"/>
    </source>
</evidence>
<evidence type="ECO:0000256" key="1">
    <source>
        <dbReference type="ARBA" id="ARBA00004141"/>
    </source>
</evidence>
<comment type="similarity">
    <text evidence="2">Belongs to the drug/metabolite transporter (DMT) superfamily. 10 TMS drug/metabolite exporter (DME) (TC 2.A.7.3) family.</text>
</comment>
<evidence type="ECO:0000313" key="12">
    <source>
        <dbReference type="Proteomes" id="UP000524535"/>
    </source>
</evidence>
<evidence type="ECO:0000256" key="3">
    <source>
        <dbReference type="ARBA" id="ARBA00022692"/>
    </source>
</evidence>
<dbReference type="InterPro" id="IPR000620">
    <property type="entry name" value="EamA_dom"/>
</dbReference>
<evidence type="ECO:0000313" key="13">
    <source>
        <dbReference type="Proteomes" id="UP000576087"/>
    </source>
</evidence>
<dbReference type="RefSeq" id="WP_343062192.1">
    <property type="nucleotide sequence ID" value="NZ_JACIGW010000001.1"/>
</dbReference>
<dbReference type="SUPFAM" id="SSF103481">
    <property type="entry name" value="Multidrug resistance efflux transporter EmrE"/>
    <property type="match status" value="2"/>
</dbReference>
<feature type="transmembrane region" description="Helical" evidence="6">
    <location>
        <begin position="151"/>
        <end position="169"/>
    </location>
</feature>
<keyword evidence="3 6" id="KW-0812">Transmembrane</keyword>
<dbReference type="AlphaFoldDB" id="A0A7W6S3U9"/>
<protein>
    <submittedName>
        <fullName evidence="8">Drug/metabolite transporter (DMT)-like permease</fullName>
    </submittedName>
</protein>
<dbReference type="InterPro" id="IPR037185">
    <property type="entry name" value="EmrE-like"/>
</dbReference>
<dbReference type="EMBL" id="JACIGY010000001">
    <property type="protein sequence ID" value="MBB4410887.1"/>
    <property type="molecule type" value="Genomic_DNA"/>
</dbReference>
<dbReference type="Proteomes" id="UP000576087">
    <property type="component" value="Unassembled WGS sequence"/>
</dbReference>
<dbReference type="GO" id="GO:0016020">
    <property type="term" value="C:membrane"/>
    <property type="evidence" value="ECO:0007669"/>
    <property type="project" value="UniProtKB-SubCell"/>
</dbReference>
<evidence type="ECO:0000256" key="6">
    <source>
        <dbReference type="SAM" id="Phobius"/>
    </source>
</evidence>
<keyword evidence="4 6" id="KW-1133">Transmembrane helix</keyword>
<sequence length="293" mass="32124">MENTQSIAKAAGWMMASIALFLLMAVSGREVTREIDVFQAMEMRSVIAFVMLLPFVYREGGFKAMRTRILPAHIARNIAHYVGQFTWLMGITMIPLAQVIAIEFTAPIWAALMAAAFLGERLTWRKCVAIGFGLVGVLLIIKPGAVPLDPGHLVVLGAAFFFAVSFIATKFLTRTDSATKIIFWMLIIQSIIGLIPALPVWTWPSAGVWPWIFIIAFTGTFAHFCLAKALSHADATVAMPMDYLRVPLSAVIGYFMYSEGVDALMAVGAALILTGNLFNLRRPNAGRIPQTPN</sequence>
<organism evidence="8 11">
    <name type="scientific">Aliirhizobium cellulosilyticum</name>
    <dbReference type="NCBI Taxonomy" id="393664"/>
    <lineage>
        <taxon>Bacteria</taxon>
        <taxon>Pseudomonadati</taxon>
        <taxon>Pseudomonadota</taxon>
        <taxon>Alphaproteobacteria</taxon>
        <taxon>Hyphomicrobiales</taxon>
        <taxon>Rhizobiaceae</taxon>
        <taxon>Aliirhizobium</taxon>
    </lineage>
</organism>
<dbReference type="EMBL" id="JACIHM010000001">
    <property type="protein sequence ID" value="MBB4445575.1"/>
    <property type="molecule type" value="Genomic_DNA"/>
</dbReference>
<dbReference type="Proteomes" id="UP000520770">
    <property type="component" value="Unassembled WGS sequence"/>
</dbReference>
<comment type="caution">
    <text evidence="8">The sequence shown here is derived from an EMBL/GenBank/DDBJ whole genome shotgun (WGS) entry which is preliminary data.</text>
</comment>
<evidence type="ECO:0000256" key="2">
    <source>
        <dbReference type="ARBA" id="ARBA00009853"/>
    </source>
</evidence>